<dbReference type="PROSITE" id="PS51379">
    <property type="entry name" value="4FE4S_FER_2"/>
    <property type="match status" value="1"/>
</dbReference>
<reference evidence="11" key="1">
    <citation type="journal article" date="2015" name="Proc. Natl. Acad. Sci. U.S.A.">
        <title>Networks of energetic and metabolic interactions define dynamics in microbial communities.</title>
        <authorList>
            <person name="Embree M."/>
            <person name="Liu J.K."/>
            <person name="Al-Bassam M.M."/>
            <person name="Zengler K."/>
        </authorList>
    </citation>
    <scope>NUCLEOTIDE SEQUENCE</scope>
</reference>
<accession>A0A0W8E3L4</accession>
<keyword evidence="9" id="KW-0535">Nitrogen fixation</keyword>
<dbReference type="InterPro" id="IPR017900">
    <property type="entry name" value="4Fe4S_Fe_S_CS"/>
</dbReference>
<evidence type="ECO:0000256" key="9">
    <source>
        <dbReference type="ARBA" id="ARBA00023231"/>
    </source>
</evidence>
<dbReference type="InterPro" id="IPR017896">
    <property type="entry name" value="4Fe4S_Fe-S-bd"/>
</dbReference>
<feature type="domain" description="4Fe-4S ferredoxin-type" evidence="10">
    <location>
        <begin position="54"/>
        <end position="83"/>
    </location>
</feature>
<evidence type="ECO:0000256" key="7">
    <source>
        <dbReference type="ARBA" id="ARBA00023004"/>
    </source>
</evidence>
<dbReference type="Gene3D" id="3.30.70.20">
    <property type="match status" value="1"/>
</dbReference>
<evidence type="ECO:0000256" key="5">
    <source>
        <dbReference type="ARBA" id="ARBA00022723"/>
    </source>
</evidence>
<keyword evidence="4" id="KW-0813">Transport</keyword>
<keyword evidence="7" id="KW-0408">Iron</keyword>
<keyword evidence="5" id="KW-0479">Metal-binding</keyword>
<gene>
    <name evidence="11" type="ORF">ASZ90_019343</name>
</gene>
<evidence type="ECO:0000256" key="8">
    <source>
        <dbReference type="ARBA" id="ARBA00023014"/>
    </source>
</evidence>
<dbReference type="EMBL" id="LNQE01001888">
    <property type="protein sequence ID" value="KUG03244.1"/>
    <property type="molecule type" value="Genomic_DNA"/>
</dbReference>
<dbReference type="InterPro" id="IPR007859">
    <property type="entry name" value="ETF-QO/FixX_C"/>
</dbReference>
<sequence length="94" mass="10326">MSEIIGLKAKLGLDVFKHDKEPHIKIKPGMAKDPRLKRAVLVCPAGLYEENQDGEVELTIDGCLECGTCRIACGTEVLEWYYPTGGAGVQFRFG</sequence>
<dbReference type="PIRSF" id="PIRSF036548">
    <property type="entry name" value="Fdx_FixX"/>
    <property type="match status" value="1"/>
</dbReference>
<evidence type="ECO:0000256" key="6">
    <source>
        <dbReference type="ARBA" id="ARBA00022982"/>
    </source>
</evidence>
<dbReference type="GO" id="GO:0051536">
    <property type="term" value="F:iron-sulfur cluster binding"/>
    <property type="evidence" value="ECO:0007669"/>
    <property type="project" value="UniProtKB-KW"/>
</dbReference>
<comment type="caution">
    <text evidence="11">The sequence shown here is derived from an EMBL/GenBank/DDBJ whole genome shotgun (WGS) entry which is preliminary data.</text>
</comment>
<comment type="function">
    <text evidence="1">Could be a 3Fe-4S cluster-containing protein.</text>
</comment>
<dbReference type="Pfam" id="PF05187">
    <property type="entry name" value="Fer4_ETF_QO"/>
    <property type="match status" value="1"/>
</dbReference>
<dbReference type="PANTHER" id="PTHR43082:SF3">
    <property type="entry name" value="FERREDOXIN-LIKE PROTEIN YDIT"/>
    <property type="match status" value="1"/>
</dbReference>
<keyword evidence="6" id="KW-0249">Electron transport</keyword>
<comment type="similarity">
    <text evidence="2">To ferredoxins from P.putida and C.tartarivorum, ferredoxin I from A.vinelandii, ferredoxin II from D.desulfuricans.</text>
</comment>
<protein>
    <recommendedName>
        <fullName evidence="3">Ferredoxin-like protein</fullName>
    </recommendedName>
</protein>
<name>A0A0W8E3L4_9ZZZZ</name>
<evidence type="ECO:0000256" key="2">
    <source>
        <dbReference type="ARBA" id="ARBA00009192"/>
    </source>
</evidence>
<dbReference type="InterPro" id="IPR012206">
    <property type="entry name" value="Fd_FixX"/>
</dbReference>
<dbReference type="SUPFAM" id="SSF54862">
    <property type="entry name" value="4Fe-4S ferredoxins"/>
    <property type="match status" value="1"/>
</dbReference>
<dbReference type="AlphaFoldDB" id="A0A0W8E3L4"/>
<organism evidence="11">
    <name type="scientific">hydrocarbon metagenome</name>
    <dbReference type="NCBI Taxonomy" id="938273"/>
    <lineage>
        <taxon>unclassified sequences</taxon>
        <taxon>metagenomes</taxon>
        <taxon>ecological metagenomes</taxon>
    </lineage>
</organism>
<proteinExistence type="predicted"/>
<evidence type="ECO:0000313" key="11">
    <source>
        <dbReference type="EMBL" id="KUG03244.1"/>
    </source>
</evidence>
<dbReference type="PROSITE" id="PS00198">
    <property type="entry name" value="4FE4S_FER_1"/>
    <property type="match status" value="1"/>
</dbReference>
<evidence type="ECO:0000259" key="10">
    <source>
        <dbReference type="PROSITE" id="PS51379"/>
    </source>
</evidence>
<evidence type="ECO:0000256" key="3">
    <source>
        <dbReference type="ARBA" id="ARBA00020378"/>
    </source>
</evidence>
<dbReference type="GO" id="GO:0005506">
    <property type="term" value="F:iron ion binding"/>
    <property type="evidence" value="ECO:0007669"/>
    <property type="project" value="InterPro"/>
</dbReference>
<keyword evidence="8" id="KW-0411">Iron-sulfur</keyword>
<dbReference type="PANTHER" id="PTHR43082">
    <property type="entry name" value="FERREDOXIN-LIKE"/>
    <property type="match status" value="1"/>
</dbReference>
<evidence type="ECO:0000256" key="1">
    <source>
        <dbReference type="ARBA" id="ARBA00003208"/>
    </source>
</evidence>
<evidence type="ECO:0000256" key="4">
    <source>
        <dbReference type="ARBA" id="ARBA00022448"/>
    </source>
</evidence>